<proteinExistence type="predicted"/>
<evidence type="ECO:0000256" key="1">
    <source>
        <dbReference type="SAM" id="MobiDB-lite"/>
    </source>
</evidence>
<evidence type="ECO:0000313" key="3">
    <source>
        <dbReference type="Proteomes" id="UP000270094"/>
    </source>
</evidence>
<dbReference type="Proteomes" id="UP000270094">
    <property type="component" value="Unassembled WGS sequence"/>
</dbReference>
<protein>
    <submittedName>
        <fullName evidence="2">Uncharacterized protein</fullName>
    </submittedName>
</protein>
<accession>A0A3P7IWM1</accession>
<gene>
    <name evidence="2" type="ORF">SVUK_LOCUS9704</name>
</gene>
<dbReference type="EMBL" id="UYYB01094592">
    <property type="protein sequence ID" value="VDM74706.1"/>
    <property type="molecule type" value="Genomic_DNA"/>
</dbReference>
<dbReference type="AlphaFoldDB" id="A0A3P7IWM1"/>
<feature type="region of interest" description="Disordered" evidence="1">
    <location>
        <begin position="42"/>
        <end position="63"/>
    </location>
</feature>
<evidence type="ECO:0000313" key="2">
    <source>
        <dbReference type="EMBL" id="VDM74706.1"/>
    </source>
</evidence>
<name>A0A3P7IWM1_STRVU</name>
<keyword evidence="3" id="KW-1185">Reference proteome</keyword>
<organism evidence="2 3">
    <name type="scientific">Strongylus vulgaris</name>
    <name type="common">Blood worm</name>
    <dbReference type="NCBI Taxonomy" id="40348"/>
    <lineage>
        <taxon>Eukaryota</taxon>
        <taxon>Metazoa</taxon>
        <taxon>Ecdysozoa</taxon>
        <taxon>Nematoda</taxon>
        <taxon>Chromadorea</taxon>
        <taxon>Rhabditida</taxon>
        <taxon>Rhabditina</taxon>
        <taxon>Rhabditomorpha</taxon>
        <taxon>Strongyloidea</taxon>
        <taxon>Strongylidae</taxon>
        <taxon>Strongylus</taxon>
    </lineage>
</organism>
<sequence>MDEISDFKFKFHPHHGLPPQRGAGLTLGVELRSTAEVYPPPKLRRSSIRFPGSPAKGKPCQKHHRLAELVARWPPDP</sequence>
<reference evidence="2 3" key="1">
    <citation type="submission" date="2018-11" db="EMBL/GenBank/DDBJ databases">
        <authorList>
            <consortium name="Pathogen Informatics"/>
        </authorList>
    </citation>
    <scope>NUCLEOTIDE SEQUENCE [LARGE SCALE GENOMIC DNA]</scope>
</reference>